<organism evidence="1 2">
    <name type="scientific">Penicillium rubens (strain ATCC 28089 / DSM 1075 / NRRL 1951 / Wisconsin 54-1255)</name>
    <name type="common">Penicillium chrysogenum</name>
    <dbReference type="NCBI Taxonomy" id="500485"/>
    <lineage>
        <taxon>Eukaryota</taxon>
        <taxon>Fungi</taxon>
        <taxon>Dikarya</taxon>
        <taxon>Ascomycota</taxon>
        <taxon>Pezizomycotina</taxon>
        <taxon>Eurotiomycetes</taxon>
        <taxon>Eurotiomycetidae</taxon>
        <taxon>Eurotiales</taxon>
        <taxon>Aspergillaceae</taxon>
        <taxon>Penicillium</taxon>
        <taxon>Penicillium chrysogenum species complex</taxon>
    </lineage>
</organism>
<feature type="non-terminal residue" evidence="1">
    <location>
        <position position="11"/>
    </location>
</feature>
<feature type="non-terminal residue" evidence="1">
    <location>
        <position position="1"/>
    </location>
</feature>
<name>B6HB46_PENRW</name>
<keyword evidence="2" id="KW-1185">Reference proteome</keyword>
<dbReference type="Proteomes" id="UP000000724">
    <property type="component" value="Contig Pc00c17"/>
</dbReference>
<proteinExistence type="predicted"/>
<evidence type="ECO:0000313" key="2">
    <source>
        <dbReference type="Proteomes" id="UP000000724"/>
    </source>
</evidence>
<dbReference type="EMBL" id="AM920432">
    <property type="protein sequence ID" value="CAP79415.1"/>
    <property type="molecule type" value="Genomic_DNA"/>
</dbReference>
<dbReference type="HOGENOM" id="CLU_3438246_0_0_1"/>
<reference evidence="1 2" key="1">
    <citation type="journal article" date="2008" name="Nat. Biotechnol.">
        <title>Genome sequencing and analysis of the filamentous fungus Penicillium chrysogenum.</title>
        <authorList>
            <person name="van den Berg M.A."/>
            <person name="Albang R."/>
            <person name="Albermann K."/>
            <person name="Badger J.H."/>
            <person name="Daran J.-M."/>
            <person name="Driessen A.J.M."/>
            <person name="Garcia-Estrada C."/>
            <person name="Fedorova N.D."/>
            <person name="Harris D.M."/>
            <person name="Heijne W.H.M."/>
            <person name="Joardar V.S."/>
            <person name="Kiel J.A.K.W."/>
            <person name="Kovalchuk A."/>
            <person name="Martin J.F."/>
            <person name="Nierman W.C."/>
            <person name="Nijland J.G."/>
            <person name="Pronk J.T."/>
            <person name="Roubos J.A."/>
            <person name="van der Klei I.J."/>
            <person name="van Peij N.N.M.E."/>
            <person name="Veenhuis M."/>
            <person name="von Doehren H."/>
            <person name="Wagner C."/>
            <person name="Wortman J.R."/>
            <person name="Bovenberg R.A.L."/>
        </authorList>
    </citation>
    <scope>NUCLEOTIDE SEQUENCE [LARGE SCALE GENOMIC DNA]</scope>
    <source>
        <strain evidence="2">ATCC 28089 / DSM 1075 / NRRL 1951 / Wisconsin 54-1255</strain>
    </source>
</reference>
<evidence type="ECO:0000313" key="1">
    <source>
        <dbReference type="EMBL" id="CAP79415.1"/>
    </source>
</evidence>
<sequence length="11" mass="1108">SINTSSAPGQF</sequence>
<accession>B6HB46</accession>
<dbReference type="VEuPathDB" id="FungiDB:CAP79415"/>
<protein>
    <submittedName>
        <fullName evidence="1">Uncharacterized protein</fullName>
    </submittedName>
</protein>